<accession>A0A158DSC4</accession>
<sequence>MLVSEFRIGSETGFRLPRLIERDQGEAGDVVENGIAGDVVLKAPVLAAGLIEAPYHRDKLNANQYHYTSQKYLEISDFGVRSFLSAVRLAQRKDV</sequence>
<gene>
    <name evidence="1" type="ORF">AWB77_05730</name>
</gene>
<dbReference type="STRING" id="1777138.AWB77_05730"/>
<dbReference type="AlphaFoldDB" id="A0A158DSC4"/>
<keyword evidence="2" id="KW-1185">Reference proteome</keyword>
<protein>
    <submittedName>
        <fullName evidence="1">Uncharacterized protein</fullName>
    </submittedName>
</protein>
<evidence type="ECO:0000313" key="2">
    <source>
        <dbReference type="Proteomes" id="UP000054903"/>
    </source>
</evidence>
<evidence type="ECO:0000313" key="1">
    <source>
        <dbReference type="EMBL" id="SAK97522.1"/>
    </source>
</evidence>
<comment type="caution">
    <text evidence="1">The sequence shown here is derived from an EMBL/GenBank/DDBJ whole genome shotgun (WGS) entry which is preliminary data.</text>
</comment>
<organism evidence="1 2">
    <name type="scientific">Caballeronia fortuita</name>
    <dbReference type="NCBI Taxonomy" id="1777138"/>
    <lineage>
        <taxon>Bacteria</taxon>
        <taxon>Pseudomonadati</taxon>
        <taxon>Pseudomonadota</taxon>
        <taxon>Betaproteobacteria</taxon>
        <taxon>Burkholderiales</taxon>
        <taxon>Burkholderiaceae</taxon>
        <taxon>Caballeronia</taxon>
    </lineage>
</organism>
<name>A0A158DSC4_9BURK</name>
<reference evidence="1" key="1">
    <citation type="submission" date="2016-01" db="EMBL/GenBank/DDBJ databases">
        <authorList>
            <person name="Peeters C."/>
        </authorList>
    </citation>
    <scope>NUCLEOTIDE SEQUENCE</scope>
    <source>
        <strain evidence="1">LMG 29320</strain>
    </source>
</reference>
<dbReference type="RefSeq" id="WP_157694934.1">
    <property type="nucleotide sequence ID" value="NZ_FCNX02000018.1"/>
</dbReference>
<dbReference type="EMBL" id="FCNX02000018">
    <property type="protein sequence ID" value="SAK97522.1"/>
    <property type="molecule type" value="Genomic_DNA"/>
</dbReference>
<dbReference type="Proteomes" id="UP000054903">
    <property type="component" value="Unassembled WGS sequence"/>
</dbReference>
<proteinExistence type="predicted"/>